<feature type="compositionally biased region" description="Basic residues" evidence="2">
    <location>
        <begin position="1163"/>
        <end position="1173"/>
    </location>
</feature>
<feature type="region of interest" description="Disordered" evidence="2">
    <location>
        <begin position="1277"/>
        <end position="1323"/>
    </location>
</feature>
<feature type="compositionally biased region" description="Low complexity" evidence="2">
    <location>
        <begin position="19"/>
        <end position="35"/>
    </location>
</feature>
<feature type="compositionally biased region" description="Polar residues" evidence="2">
    <location>
        <begin position="756"/>
        <end position="770"/>
    </location>
</feature>
<feature type="region of interest" description="Disordered" evidence="2">
    <location>
        <begin position="1139"/>
        <end position="1189"/>
    </location>
</feature>
<dbReference type="InterPro" id="IPR001611">
    <property type="entry name" value="Leu-rich_rpt"/>
</dbReference>
<organism evidence="3 4">
    <name type="scientific">Seminavis robusta</name>
    <dbReference type="NCBI Taxonomy" id="568900"/>
    <lineage>
        <taxon>Eukaryota</taxon>
        <taxon>Sar</taxon>
        <taxon>Stramenopiles</taxon>
        <taxon>Ochrophyta</taxon>
        <taxon>Bacillariophyta</taxon>
        <taxon>Bacillariophyceae</taxon>
        <taxon>Bacillariophycidae</taxon>
        <taxon>Naviculales</taxon>
        <taxon>Naviculaceae</taxon>
        <taxon>Seminavis</taxon>
    </lineage>
</organism>
<dbReference type="PANTHER" id="PTHR48059">
    <property type="entry name" value="POLYGALACTURONASE INHIBITOR 1"/>
    <property type="match status" value="1"/>
</dbReference>
<feature type="region of interest" description="Disordered" evidence="2">
    <location>
        <begin position="1"/>
        <end position="38"/>
    </location>
</feature>
<keyword evidence="4" id="KW-1185">Reference proteome</keyword>
<feature type="region of interest" description="Disordered" evidence="2">
    <location>
        <begin position="848"/>
        <end position="869"/>
    </location>
</feature>
<feature type="compositionally biased region" description="Polar residues" evidence="2">
    <location>
        <begin position="639"/>
        <end position="652"/>
    </location>
</feature>
<protein>
    <submittedName>
        <fullName evidence="3">LRR receptor-like serine threonine-protein kinase</fullName>
    </submittedName>
</protein>
<feature type="compositionally biased region" description="Low complexity" evidence="2">
    <location>
        <begin position="313"/>
        <end position="332"/>
    </location>
</feature>
<evidence type="ECO:0000256" key="2">
    <source>
        <dbReference type="SAM" id="MobiDB-lite"/>
    </source>
</evidence>
<feature type="region of interest" description="Disordered" evidence="2">
    <location>
        <begin position="55"/>
        <end position="428"/>
    </location>
</feature>
<evidence type="ECO:0000256" key="1">
    <source>
        <dbReference type="ARBA" id="ARBA00004196"/>
    </source>
</evidence>
<sequence length="1736" mass="190245">MSSSTLQSTGGGTGRGQRESVSSSGKRGQSNSSISPGVAIYRNRAIIAHIMEFVGDGDDSDSSESLLTSMVSSSRKIGGGKSGGAISQSKSQSISQSKSHSQSMSSSRKKKQAPPAPQPAAAPRKQVPSPQSTLGPERPKRQSLKPRRATWAAEKANGPPPPIPAPLPPPPAPAPPPPPPPVRNVQQRKSSRTGSRNSTASSIDSSFHSSALSSSKRSLRSPDSVMNIHVDAPAVPTAPGTPQTIRREEEKQEIASATAEQQSPPLSTQPSPDLSTPPPKQTPQQVDTAAAVVNPQTTTSQKEPRGSEHAVYSMSYSSSSSSSSSSGSSPQSKVPPPPPPPPVIQPSQSSSLAGSYEEVEIVEEVTSDGTTPDSIRKRQPVIVTSPGGDISEGSELTFGTAAFTPGPRRLRYSKTPSRSSDHGSGMVESQGIVYEVIEEEIIESSPEGSPPEAAKKDAKAIEEEIIEQEVRFANPHVVDRLEYRQDLDSPLSVNVAHHVPPEHDPDFVPWYEQYYEELPWYEQPDLDEDDALTALCKKVLMASEDFDMNWQRLEERAVRVEARVINFALKLKNKRALRIKQQEQSKQLPDETPPPPIPRPAKPSPQRSVSSLISGPESVLDSSTSSSSSSRQRRHNRQYAFQAQQGRPSLQNIPPRAPRRESTQALVIEEEAPVESSLDERMRSSSHRPSWSFVDSGAIPKSSNSHLTKLRKVQSQPVTRTQPRQDSARPQRHSIAAMPRSSQQGERRSSGVPPRWNTSSNIPNRAQTPTPFEGSLSESPEVALYSQNWQPQLEVLHQGHPQRHSIATIPSHQRHPLDSGGIPNRPQTTTPFVERVTPTQELPFYAQQWQQQPQIPPPHQQPQGHPQRHSIAVAPSYQHHPTTTGAPMSFHQSLLPEHKSPPVIVEIKEEQVSDSSSSADDLRPIYERLATPQPSLDRTKGSRMNSKASFVRNSTDMNDESSKSQFSVPFDEAPYAKEFFQDDLYYESLRKSGKKRAKPRKISNSTRTRDPPAAAASNVRKRREPTPLHETRQQPDPQTPHRRGFDPMISNVVIPDRSGLERNMSYVSEISDVDFGPVKTPIFPESIIRTPSFPPPGLKAKIEQAEKQQQEMNKTPTDIPGFAKADIEELEEQWKAYSVRTSPTNSHDTVYTDDHLLSATSGRSRRGKRRGRRKGDLDQGSTRSGLSRASTVDENIYTRLKLREEERQRLESKRDDASNDGMSDDDMRSGGYSLADIPKQELTLLERFCDNLQGLCIVFFLIAVWVVVLIVSVTGAGSPTNVDNGGSNNTETGAPTPASNGSSTMMPQAPPTPSPVENPQLDGETLLPSWSWDVVQRDGDSPQYKAWEWLENSDTQGYSEERLVQRYAIATFYYATSPEHNNPTVQNRAMEDNSTAVVDSPEVDAEEPEELEQGWLNPDTSECNWTEAITCDADEQVDSFFFRSSDLVGTIPDEMGLLTNLLSLDLSANSELRGPIPTRLSLVTTLLGLDFHSCSLTGSIPTELAAMTDLLWLTLANQGGSSGSGKLSSTIPTELALLTNLEHLRLEGNQLSGRITPLLQNIQGLVSLVLTDNLLTGSVPAEVSRLLQLKGLLIGNNQLTGRIPDELSRMTSLMELHLDNNQIQSRLPASLNQLSNSLTVLTLGGNRLQGPLPLAWSSLSKLQVLEVNNNAEITGMIPVDWGLQWTDLRHINLQETALTGEVPVSLCFLKDDPSYSLESIGISCDQVACTCGCTCL</sequence>
<feature type="compositionally biased region" description="Acidic residues" evidence="2">
    <location>
        <begin position="357"/>
        <end position="366"/>
    </location>
</feature>
<feature type="compositionally biased region" description="Basic and acidic residues" evidence="2">
    <location>
        <begin position="1206"/>
        <end position="1217"/>
    </location>
</feature>
<feature type="compositionally biased region" description="Basic residues" evidence="2">
    <location>
        <begin position="991"/>
        <end position="1001"/>
    </location>
</feature>
<gene>
    <name evidence="3" type="ORF">SEMRO_9_G007490.1</name>
</gene>
<dbReference type="SUPFAM" id="SSF52058">
    <property type="entry name" value="L domain-like"/>
    <property type="match status" value="1"/>
</dbReference>
<feature type="compositionally biased region" description="Low complexity" evidence="2">
    <location>
        <begin position="261"/>
        <end position="274"/>
    </location>
</feature>
<keyword evidence="3" id="KW-0418">Kinase</keyword>
<dbReference type="Proteomes" id="UP001153069">
    <property type="component" value="Unassembled WGS sequence"/>
</dbReference>
<feature type="region of interest" description="Disordered" evidence="2">
    <location>
        <begin position="909"/>
        <end position="965"/>
    </location>
</feature>
<comment type="caution">
    <text evidence="3">The sequence shown here is derived from an EMBL/GenBank/DDBJ whole genome shotgun (WGS) entry which is preliminary data.</text>
</comment>
<dbReference type="PANTHER" id="PTHR48059:SF32">
    <property type="entry name" value="LEUCINE-RICH REPEAT DOMAIN, L DOMAIN-LIKE PROTEIN-RELATED"/>
    <property type="match status" value="1"/>
</dbReference>
<feature type="compositionally biased region" description="Polar residues" evidence="2">
    <location>
        <begin position="1277"/>
        <end position="1306"/>
    </location>
</feature>
<feature type="compositionally biased region" description="Low complexity" evidence="2">
    <location>
        <begin position="63"/>
        <end position="76"/>
    </location>
</feature>
<dbReference type="OrthoDB" id="694479at2759"/>
<reference evidence="3" key="1">
    <citation type="submission" date="2020-06" db="EMBL/GenBank/DDBJ databases">
        <authorList>
            <consortium name="Plant Systems Biology data submission"/>
        </authorList>
    </citation>
    <scope>NUCLEOTIDE SEQUENCE</scope>
    <source>
        <strain evidence="3">D6</strain>
    </source>
</reference>
<feature type="compositionally biased region" description="Polar residues" evidence="2">
    <location>
        <begin position="1179"/>
        <end position="1189"/>
    </location>
</feature>
<keyword evidence="3" id="KW-0808">Transferase</keyword>
<feature type="region of interest" description="Disordered" evidence="2">
    <location>
        <begin position="990"/>
        <end position="1049"/>
    </location>
</feature>
<feature type="compositionally biased region" description="Polar residues" evidence="2">
    <location>
        <begin position="701"/>
        <end position="725"/>
    </location>
</feature>
<dbReference type="GO" id="GO:0016301">
    <property type="term" value="F:kinase activity"/>
    <property type="evidence" value="ECO:0007669"/>
    <property type="project" value="UniProtKB-KW"/>
</dbReference>
<feature type="compositionally biased region" description="Pro residues" evidence="2">
    <location>
        <begin position="158"/>
        <end position="182"/>
    </location>
</feature>
<feature type="compositionally biased region" description="Polar residues" evidence="2">
    <location>
        <begin position="184"/>
        <end position="197"/>
    </location>
</feature>
<feature type="compositionally biased region" description="Basic and acidic residues" evidence="2">
    <location>
        <begin position="1024"/>
        <end position="1033"/>
    </location>
</feature>
<feature type="compositionally biased region" description="Low complexity" evidence="2">
    <location>
        <begin position="84"/>
        <end position="106"/>
    </location>
</feature>
<feature type="compositionally biased region" description="Polar residues" evidence="2">
    <location>
        <begin position="1139"/>
        <end position="1149"/>
    </location>
</feature>
<keyword evidence="3" id="KW-0675">Receptor</keyword>
<evidence type="ECO:0000313" key="3">
    <source>
        <dbReference type="EMBL" id="CAB9496783.1"/>
    </source>
</evidence>
<proteinExistence type="predicted"/>
<dbReference type="Pfam" id="PF00560">
    <property type="entry name" value="LRR_1"/>
    <property type="match status" value="1"/>
</dbReference>
<dbReference type="InterPro" id="IPR051848">
    <property type="entry name" value="PGIP"/>
</dbReference>
<feature type="compositionally biased region" description="Low complexity" evidence="2">
    <location>
        <begin position="198"/>
        <end position="224"/>
    </location>
</feature>
<dbReference type="EMBL" id="CAICTM010000009">
    <property type="protein sequence ID" value="CAB9496783.1"/>
    <property type="molecule type" value="Genomic_DNA"/>
</dbReference>
<feature type="compositionally biased region" description="Pro residues" evidence="2">
    <location>
        <begin position="333"/>
        <end position="344"/>
    </location>
</feature>
<name>A0A9N8H4J6_9STRA</name>
<feature type="compositionally biased region" description="Pro residues" evidence="2">
    <location>
        <begin position="591"/>
        <end position="603"/>
    </location>
</feature>
<feature type="region of interest" description="Disordered" evidence="2">
    <location>
        <begin position="809"/>
        <end position="829"/>
    </location>
</feature>
<accession>A0A9N8H4J6</accession>
<dbReference type="Gene3D" id="3.80.10.10">
    <property type="entry name" value="Ribonuclease Inhibitor"/>
    <property type="match status" value="2"/>
</dbReference>
<dbReference type="InterPro" id="IPR032675">
    <property type="entry name" value="LRR_dom_sf"/>
</dbReference>
<feature type="compositionally biased region" description="Polar residues" evidence="2">
    <location>
        <begin position="932"/>
        <end position="956"/>
    </location>
</feature>
<comment type="subcellular location">
    <subcellularLocation>
        <location evidence="1">Cell envelope</location>
    </subcellularLocation>
</comment>
<feature type="region of interest" description="Disordered" evidence="2">
    <location>
        <begin position="1206"/>
        <end position="1232"/>
    </location>
</feature>
<feature type="region of interest" description="Disordered" evidence="2">
    <location>
        <begin position="580"/>
        <end position="779"/>
    </location>
</feature>
<evidence type="ECO:0000313" key="4">
    <source>
        <dbReference type="Proteomes" id="UP001153069"/>
    </source>
</evidence>